<dbReference type="Pfam" id="PF00391">
    <property type="entry name" value="PEP-utilizers"/>
    <property type="match status" value="1"/>
</dbReference>
<feature type="domain" description="PEP-utilising enzyme mobile" evidence="1">
    <location>
        <begin position="60"/>
        <end position="98"/>
    </location>
</feature>
<dbReference type="Proteomes" id="UP000612893">
    <property type="component" value="Unassembled WGS sequence"/>
</dbReference>
<name>A0A934KDD3_9BACT</name>
<dbReference type="SUPFAM" id="SSF52009">
    <property type="entry name" value="Phosphohistidine domain"/>
    <property type="match status" value="1"/>
</dbReference>
<protein>
    <recommendedName>
        <fullName evidence="1">PEP-utilising enzyme mobile domain-containing protein</fullName>
    </recommendedName>
</protein>
<sequence>MAEDSVIGRGLNVIRSGERSRGVVRYLKTPADVMNLMRAGDLPNTVVLARAGSVTFVGPVLPRKPAGIITIEGAPQSHLGILAREFGIPAVMSIDLAGGKVSRLGSDGVTNEEYIDYAASELDGRKVVLDCSDPEIGVVFAAD</sequence>
<organism evidence="2 3">
    <name type="scientific">Candidatus Nephthysia bennettiae</name>
    <dbReference type="NCBI Taxonomy" id="3127016"/>
    <lineage>
        <taxon>Bacteria</taxon>
        <taxon>Bacillati</taxon>
        <taxon>Candidatus Dormiibacterota</taxon>
        <taxon>Candidatus Dormibacteria</taxon>
        <taxon>Candidatus Dormibacterales</taxon>
        <taxon>Candidatus Dormibacteraceae</taxon>
        <taxon>Candidatus Nephthysia</taxon>
    </lineage>
</organism>
<keyword evidence="3" id="KW-1185">Reference proteome</keyword>
<evidence type="ECO:0000313" key="3">
    <source>
        <dbReference type="Proteomes" id="UP000612893"/>
    </source>
</evidence>
<dbReference type="EMBL" id="JAEKNR010000231">
    <property type="protein sequence ID" value="MBJ7600988.1"/>
    <property type="molecule type" value="Genomic_DNA"/>
</dbReference>
<evidence type="ECO:0000313" key="2">
    <source>
        <dbReference type="EMBL" id="MBJ7600988.1"/>
    </source>
</evidence>
<gene>
    <name evidence="2" type="ORF">JF922_23325</name>
</gene>
<dbReference type="RefSeq" id="WP_338204998.1">
    <property type="nucleotide sequence ID" value="NZ_JAEKNR010000231.1"/>
</dbReference>
<evidence type="ECO:0000259" key="1">
    <source>
        <dbReference type="Pfam" id="PF00391"/>
    </source>
</evidence>
<accession>A0A934KDD3</accession>
<dbReference type="Gene3D" id="3.50.30.10">
    <property type="entry name" value="Phosphohistidine domain"/>
    <property type="match status" value="1"/>
</dbReference>
<comment type="caution">
    <text evidence="2">The sequence shown here is derived from an EMBL/GenBank/DDBJ whole genome shotgun (WGS) entry which is preliminary data.</text>
</comment>
<reference evidence="2" key="1">
    <citation type="submission" date="2020-10" db="EMBL/GenBank/DDBJ databases">
        <title>Ca. Dormibacterota MAGs.</title>
        <authorList>
            <person name="Montgomery K."/>
        </authorList>
    </citation>
    <scope>NUCLEOTIDE SEQUENCE [LARGE SCALE GENOMIC DNA]</scope>
    <source>
        <strain evidence="2">SC8812_S17_10</strain>
    </source>
</reference>
<dbReference type="GO" id="GO:0016772">
    <property type="term" value="F:transferase activity, transferring phosphorus-containing groups"/>
    <property type="evidence" value="ECO:0007669"/>
    <property type="project" value="InterPro"/>
</dbReference>
<dbReference type="InterPro" id="IPR036637">
    <property type="entry name" value="Phosphohistidine_dom_sf"/>
</dbReference>
<proteinExistence type="predicted"/>
<dbReference type="AlphaFoldDB" id="A0A934KDD3"/>
<dbReference type="InterPro" id="IPR008279">
    <property type="entry name" value="PEP-util_enz_mobile_dom"/>
</dbReference>